<evidence type="ECO:0000313" key="2">
    <source>
        <dbReference type="Proteomes" id="UP000188268"/>
    </source>
</evidence>
<evidence type="ECO:0000313" key="1">
    <source>
        <dbReference type="EMBL" id="OMP01563.1"/>
    </source>
</evidence>
<proteinExistence type="predicted"/>
<feature type="non-terminal residue" evidence="1">
    <location>
        <position position="67"/>
    </location>
</feature>
<organism evidence="1 2">
    <name type="scientific">Corchorus capsularis</name>
    <name type="common">Jute</name>
    <dbReference type="NCBI Taxonomy" id="210143"/>
    <lineage>
        <taxon>Eukaryota</taxon>
        <taxon>Viridiplantae</taxon>
        <taxon>Streptophyta</taxon>
        <taxon>Embryophyta</taxon>
        <taxon>Tracheophyta</taxon>
        <taxon>Spermatophyta</taxon>
        <taxon>Magnoliopsida</taxon>
        <taxon>eudicotyledons</taxon>
        <taxon>Gunneridae</taxon>
        <taxon>Pentapetalae</taxon>
        <taxon>rosids</taxon>
        <taxon>malvids</taxon>
        <taxon>Malvales</taxon>
        <taxon>Malvaceae</taxon>
        <taxon>Grewioideae</taxon>
        <taxon>Apeibeae</taxon>
        <taxon>Corchorus</taxon>
    </lineage>
</organism>
<dbReference type="Proteomes" id="UP000188268">
    <property type="component" value="Unassembled WGS sequence"/>
</dbReference>
<comment type="caution">
    <text evidence="1">The sequence shown here is derived from an EMBL/GenBank/DDBJ whole genome shotgun (WGS) entry which is preliminary data.</text>
</comment>
<gene>
    <name evidence="1" type="ORF">CCACVL1_03057</name>
</gene>
<dbReference type="EMBL" id="AWWV01006391">
    <property type="protein sequence ID" value="OMP01563.1"/>
    <property type="molecule type" value="Genomic_DNA"/>
</dbReference>
<name>A0A1R3K3B4_COCAP</name>
<keyword evidence="2" id="KW-1185">Reference proteome</keyword>
<dbReference type="AlphaFoldDB" id="A0A1R3K3B4"/>
<sequence>MFEKSMLYDTEEFFEPRAIECYVFAALVSLNLIDLRNTSIRLISLIRTSYVLSLSSKYVCKRMIMVV</sequence>
<reference evidence="1 2" key="1">
    <citation type="submission" date="2013-09" db="EMBL/GenBank/DDBJ databases">
        <title>Corchorus capsularis genome sequencing.</title>
        <authorList>
            <person name="Alam M."/>
            <person name="Haque M.S."/>
            <person name="Islam M.S."/>
            <person name="Emdad E.M."/>
            <person name="Islam M.M."/>
            <person name="Ahmed B."/>
            <person name="Halim A."/>
            <person name="Hossen Q.M.M."/>
            <person name="Hossain M.Z."/>
            <person name="Ahmed R."/>
            <person name="Khan M.M."/>
            <person name="Islam R."/>
            <person name="Rashid M.M."/>
            <person name="Khan S.A."/>
            <person name="Rahman M.S."/>
            <person name="Alam M."/>
        </authorList>
    </citation>
    <scope>NUCLEOTIDE SEQUENCE [LARGE SCALE GENOMIC DNA]</scope>
    <source>
        <strain evidence="2">cv. CVL-1</strain>
        <tissue evidence="1">Whole seedling</tissue>
    </source>
</reference>
<protein>
    <submittedName>
        <fullName evidence="1">Uncharacterized protein</fullName>
    </submittedName>
</protein>
<accession>A0A1R3K3B4</accession>